<evidence type="ECO:0000313" key="1">
    <source>
        <dbReference type="Proteomes" id="UP000887576"/>
    </source>
</evidence>
<evidence type="ECO:0000313" key="2">
    <source>
        <dbReference type="WBParaSite" id="JU765_v2.g18000.t1"/>
    </source>
</evidence>
<dbReference type="Proteomes" id="UP000887576">
    <property type="component" value="Unplaced"/>
</dbReference>
<name>A0AC34QP05_9BILA</name>
<accession>A0AC34QP05</accession>
<protein>
    <submittedName>
        <fullName evidence="2">Gamma-glutamylcyclotransferase</fullName>
    </submittedName>
</protein>
<sequence length="219" mass="24957">MMAISGYWHCCIILGLSVVGILSKQLTLARMTPTISTTASYPVLDDFFWYFAFGSNLLKERIRVQIKGAQFEAVGHLRNFELAFFDYGDRWKGAPASIEQKNGSEVWGCVWRVPNSFAKELDKQELGYHRLNVTVEIPSQLDEDGRIRKVVCRTYQLSNPNRALQKPSPHYKHVIVSGAIEHELPDHYINELKAIPDNGYKGRVALDLSVIHHLNRQSD</sequence>
<organism evidence="1 2">
    <name type="scientific">Panagrolaimus sp. JU765</name>
    <dbReference type="NCBI Taxonomy" id="591449"/>
    <lineage>
        <taxon>Eukaryota</taxon>
        <taxon>Metazoa</taxon>
        <taxon>Ecdysozoa</taxon>
        <taxon>Nematoda</taxon>
        <taxon>Chromadorea</taxon>
        <taxon>Rhabditida</taxon>
        <taxon>Tylenchina</taxon>
        <taxon>Panagrolaimomorpha</taxon>
        <taxon>Panagrolaimoidea</taxon>
        <taxon>Panagrolaimidae</taxon>
        <taxon>Panagrolaimus</taxon>
    </lineage>
</organism>
<dbReference type="WBParaSite" id="JU765_v2.g18000.t1">
    <property type="protein sequence ID" value="JU765_v2.g18000.t1"/>
    <property type="gene ID" value="JU765_v2.g18000"/>
</dbReference>
<proteinExistence type="predicted"/>
<reference evidence="2" key="1">
    <citation type="submission" date="2022-11" db="UniProtKB">
        <authorList>
            <consortium name="WormBaseParasite"/>
        </authorList>
    </citation>
    <scope>IDENTIFICATION</scope>
</reference>